<dbReference type="CDD" id="cd00397">
    <property type="entry name" value="DNA_BRE_C"/>
    <property type="match status" value="1"/>
</dbReference>
<dbReference type="Pfam" id="PF00589">
    <property type="entry name" value="Phage_integrase"/>
    <property type="match status" value="1"/>
</dbReference>
<dbReference type="GO" id="GO:0015074">
    <property type="term" value="P:DNA integration"/>
    <property type="evidence" value="ECO:0007669"/>
    <property type="project" value="InterPro"/>
</dbReference>
<gene>
    <name evidence="3" type="ORF">BJ981_001491</name>
</gene>
<sequence length="183" mass="20422">MSLDPLTCELLQEHLRRRQAALDAADVELAEDAFVFSPDPASLKPWNPDTITHKYERHARAAGIRSSLKELRHYSATQLLSNGIDLRTVAGRLGHAGGGVTTLRFYAQFVRPADQQAAAMLSSQLTELRKRERLWELFNEIPTVDLDALSQLATDLAPKADLDEPTASAYLQEFAQNRRPRSA</sequence>
<dbReference type="PROSITE" id="PS51898">
    <property type="entry name" value="TYR_RECOMBINASE"/>
    <property type="match status" value="1"/>
</dbReference>
<evidence type="ECO:0000259" key="2">
    <source>
        <dbReference type="PROSITE" id="PS51898"/>
    </source>
</evidence>
<dbReference type="SUPFAM" id="SSF56349">
    <property type="entry name" value="DNA breaking-rejoining enzymes"/>
    <property type="match status" value="1"/>
</dbReference>
<keyword evidence="4" id="KW-1185">Reference proteome</keyword>
<comment type="caution">
    <text evidence="3">The sequence shown here is derived from an EMBL/GenBank/DDBJ whole genome shotgun (WGS) entry which is preliminary data.</text>
</comment>
<proteinExistence type="predicted"/>
<organism evidence="3 4">
    <name type="scientific">Sphaerisporangium krabiense</name>
    <dbReference type="NCBI Taxonomy" id="763782"/>
    <lineage>
        <taxon>Bacteria</taxon>
        <taxon>Bacillati</taxon>
        <taxon>Actinomycetota</taxon>
        <taxon>Actinomycetes</taxon>
        <taxon>Streptosporangiales</taxon>
        <taxon>Streptosporangiaceae</taxon>
        <taxon>Sphaerisporangium</taxon>
    </lineage>
</organism>
<accession>A0A7W9DNW8</accession>
<dbReference type="AlphaFoldDB" id="A0A7W9DNW8"/>
<feature type="domain" description="Tyr recombinase" evidence="2">
    <location>
        <begin position="1"/>
        <end position="120"/>
    </location>
</feature>
<name>A0A7W9DNW8_9ACTN</name>
<dbReference type="GO" id="GO:0003677">
    <property type="term" value="F:DNA binding"/>
    <property type="evidence" value="ECO:0007669"/>
    <property type="project" value="InterPro"/>
</dbReference>
<dbReference type="InterPro" id="IPR011010">
    <property type="entry name" value="DNA_brk_join_enz"/>
</dbReference>
<evidence type="ECO:0000313" key="4">
    <source>
        <dbReference type="Proteomes" id="UP000588112"/>
    </source>
</evidence>
<reference evidence="3 4" key="1">
    <citation type="submission" date="2020-08" db="EMBL/GenBank/DDBJ databases">
        <title>Sequencing the genomes of 1000 actinobacteria strains.</title>
        <authorList>
            <person name="Klenk H.-P."/>
        </authorList>
    </citation>
    <scope>NUCLEOTIDE SEQUENCE [LARGE SCALE GENOMIC DNA]</scope>
    <source>
        <strain evidence="3 4">DSM 45790</strain>
    </source>
</reference>
<protein>
    <recommendedName>
        <fullName evidence="2">Tyr recombinase domain-containing protein</fullName>
    </recommendedName>
</protein>
<dbReference type="Proteomes" id="UP000588112">
    <property type="component" value="Unassembled WGS sequence"/>
</dbReference>
<dbReference type="EMBL" id="JACHBR010000001">
    <property type="protein sequence ID" value="MBB5625792.1"/>
    <property type="molecule type" value="Genomic_DNA"/>
</dbReference>
<dbReference type="Gene3D" id="1.10.443.10">
    <property type="entry name" value="Intergrase catalytic core"/>
    <property type="match status" value="1"/>
</dbReference>
<dbReference type="InterPro" id="IPR013762">
    <property type="entry name" value="Integrase-like_cat_sf"/>
</dbReference>
<dbReference type="GO" id="GO:0006310">
    <property type="term" value="P:DNA recombination"/>
    <property type="evidence" value="ECO:0007669"/>
    <property type="project" value="UniProtKB-KW"/>
</dbReference>
<evidence type="ECO:0000313" key="3">
    <source>
        <dbReference type="EMBL" id="MBB5625792.1"/>
    </source>
</evidence>
<keyword evidence="1" id="KW-0233">DNA recombination</keyword>
<dbReference type="InterPro" id="IPR002104">
    <property type="entry name" value="Integrase_catalytic"/>
</dbReference>
<evidence type="ECO:0000256" key="1">
    <source>
        <dbReference type="ARBA" id="ARBA00023172"/>
    </source>
</evidence>